<dbReference type="Pfam" id="PF00643">
    <property type="entry name" value="zf-B_box"/>
    <property type="match status" value="1"/>
</dbReference>
<keyword evidence="5 10" id="KW-0863">Zinc-finger</keyword>
<dbReference type="OrthoDB" id="9049620at2759"/>
<evidence type="ECO:0000259" key="13">
    <source>
        <dbReference type="PROSITE" id="PS50119"/>
    </source>
</evidence>
<accession>A0A913X7H7</accession>
<dbReference type="Gene3D" id="3.30.40.10">
    <property type="entry name" value="Zinc/RING finger domain, C3HC4 (zinc finger)"/>
    <property type="match status" value="1"/>
</dbReference>
<dbReference type="EnsemblMetazoa" id="XM_021044516.2">
    <property type="protein sequence ID" value="XP_020900175.1"/>
    <property type="gene ID" value="LOC110238833"/>
</dbReference>
<dbReference type="PROSITE" id="PS00518">
    <property type="entry name" value="ZF_RING_1"/>
    <property type="match status" value="1"/>
</dbReference>
<dbReference type="InterPro" id="IPR050617">
    <property type="entry name" value="E3_ligase_FN3/SPRY"/>
</dbReference>
<evidence type="ECO:0000256" key="5">
    <source>
        <dbReference type="ARBA" id="ARBA00022771"/>
    </source>
</evidence>
<protein>
    <submittedName>
        <fullName evidence="17">Uncharacterized protein</fullName>
    </submittedName>
</protein>
<name>A0A913X7H7_EXADI</name>
<feature type="domain" description="B30.2/SPRY" evidence="14">
    <location>
        <begin position="743"/>
        <end position="934"/>
    </location>
</feature>
<evidence type="ECO:0000256" key="4">
    <source>
        <dbReference type="ARBA" id="ARBA00022737"/>
    </source>
</evidence>
<dbReference type="CDD" id="cd19756">
    <property type="entry name" value="Bbox2"/>
    <property type="match status" value="1"/>
</dbReference>
<feature type="domain" description="B box-type" evidence="13">
    <location>
        <begin position="168"/>
        <end position="210"/>
    </location>
</feature>
<reference evidence="17" key="1">
    <citation type="submission" date="2022-11" db="UniProtKB">
        <authorList>
            <consortium name="EnsemblMetazoa"/>
        </authorList>
    </citation>
    <scope>IDENTIFICATION</scope>
</reference>
<feature type="compositionally biased region" description="Basic and acidic residues" evidence="11">
    <location>
        <begin position="159"/>
        <end position="171"/>
    </location>
</feature>
<keyword evidence="9" id="KW-0206">Cytoskeleton</keyword>
<feature type="domain" description="B30.2/SPRY" evidence="14">
    <location>
        <begin position="1023"/>
        <end position="1216"/>
    </location>
</feature>
<feature type="region of interest" description="Disordered" evidence="11">
    <location>
        <begin position="152"/>
        <end position="171"/>
    </location>
</feature>
<feature type="domain" description="Fibronectin type-III" evidence="15">
    <location>
        <begin position="660"/>
        <end position="760"/>
    </location>
</feature>
<dbReference type="InterPro" id="IPR001870">
    <property type="entry name" value="B30.2/SPRY"/>
</dbReference>
<evidence type="ECO:0000256" key="9">
    <source>
        <dbReference type="ARBA" id="ARBA00023212"/>
    </source>
</evidence>
<proteinExistence type="predicted"/>
<dbReference type="PANTHER" id="PTHR24099">
    <property type="entry name" value="E3 UBIQUITIN-PROTEIN LIGASE TRIM36-RELATED"/>
    <property type="match status" value="1"/>
</dbReference>
<evidence type="ECO:0000256" key="3">
    <source>
        <dbReference type="ARBA" id="ARBA00022723"/>
    </source>
</evidence>
<dbReference type="InterPro" id="IPR013083">
    <property type="entry name" value="Znf_RING/FYVE/PHD"/>
</dbReference>
<dbReference type="SMART" id="SM00502">
    <property type="entry name" value="BBC"/>
    <property type="match status" value="1"/>
</dbReference>
<evidence type="ECO:0000256" key="10">
    <source>
        <dbReference type="PROSITE-ProRule" id="PRU00024"/>
    </source>
</evidence>
<dbReference type="InterPro" id="IPR001841">
    <property type="entry name" value="Znf_RING"/>
</dbReference>
<dbReference type="Proteomes" id="UP000887567">
    <property type="component" value="Unplaced"/>
</dbReference>
<feature type="domain" description="COS" evidence="16">
    <location>
        <begin position="318"/>
        <end position="377"/>
    </location>
</feature>
<dbReference type="GO" id="GO:0008270">
    <property type="term" value="F:zinc ion binding"/>
    <property type="evidence" value="ECO:0007669"/>
    <property type="project" value="UniProtKB-KW"/>
</dbReference>
<dbReference type="SMART" id="SM00336">
    <property type="entry name" value="BBOX"/>
    <property type="match status" value="2"/>
</dbReference>
<dbReference type="Pfam" id="PF00622">
    <property type="entry name" value="SPRY"/>
    <property type="match status" value="3"/>
</dbReference>
<dbReference type="PROSITE" id="PS51262">
    <property type="entry name" value="COS"/>
    <property type="match status" value="1"/>
</dbReference>
<dbReference type="PROSITE" id="PS50188">
    <property type="entry name" value="B302_SPRY"/>
    <property type="match status" value="3"/>
</dbReference>
<keyword evidence="18" id="KW-1185">Reference proteome</keyword>
<keyword evidence="8" id="KW-0175">Coiled coil</keyword>
<dbReference type="SUPFAM" id="SSF57845">
    <property type="entry name" value="B-box zinc-binding domain"/>
    <property type="match status" value="1"/>
</dbReference>
<dbReference type="InterPro" id="IPR003877">
    <property type="entry name" value="SPRY_dom"/>
</dbReference>
<dbReference type="RefSeq" id="XP_020900175.1">
    <property type="nucleotide sequence ID" value="XM_021044516.2"/>
</dbReference>
<dbReference type="SUPFAM" id="SSF49899">
    <property type="entry name" value="Concanavalin A-like lectins/glucanases"/>
    <property type="match status" value="3"/>
</dbReference>
<dbReference type="SMART" id="SM00449">
    <property type="entry name" value="SPRY"/>
    <property type="match status" value="3"/>
</dbReference>
<evidence type="ECO:0000256" key="8">
    <source>
        <dbReference type="ARBA" id="ARBA00023054"/>
    </source>
</evidence>
<dbReference type="InterPro" id="IPR036116">
    <property type="entry name" value="FN3_sf"/>
</dbReference>
<dbReference type="InterPro" id="IPR017903">
    <property type="entry name" value="COS_domain"/>
</dbReference>
<dbReference type="PROSITE" id="PS50089">
    <property type="entry name" value="ZF_RING_2"/>
    <property type="match status" value="1"/>
</dbReference>
<evidence type="ECO:0000256" key="6">
    <source>
        <dbReference type="ARBA" id="ARBA00022786"/>
    </source>
</evidence>
<feature type="domain" description="RING-type" evidence="12">
    <location>
        <begin position="7"/>
        <end position="70"/>
    </location>
</feature>
<keyword evidence="4" id="KW-0677">Repeat</keyword>
<dbReference type="GeneID" id="110238833"/>
<evidence type="ECO:0000256" key="11">
    <source>
        <dbReference type="SAM" id="MobiDB-lite"/>
    </source>
</evidence>
<keyword evidence="3" id="KW-0479">Metal-binding</keyword>
<feature type="domain" description="B30.2/SPRY" evidence="14">
    <location>
        <begin position="463"/>
        <end position="657"/>
    </location>
</feature>
<evidence type="ECO:0000259" key="12">
    <source>
        <dbReference type="PROSITE" id="PS50089"/>
    </source>
</evidence>
<evidence type="ECO:0000313" key="18">
    <source>
        <dbReference type="Proteomes" id="UP000887567"/>
    </source>
</evidence>
<evidence type="ECO:0000313" key="17">
    <source>
        <dbReference type="EnsemblMetazoa" id="XP_020900175.1"/>
    </source>
</evidence>
<dbReference type="InterPro" id="IPR043136">
    <property type="entry name" value="B30.2/SPRY_sf"/>
</dbReference>
<dbReference type="KEGG" id="epa:110238833"/>
<dbReference type="PROSITE" id="PS50853">
    <property type="entry name" value="FN3"/>
    <property type="match status" value="1"/>
</dbReference>
<dbReference type="PROSITE" id="PS50119">
    <property type="entry name" value="ZF_BBOX"/>
    <property type="match status" value="1"/>
</dbReference>
<dbReference type="PANTHER" id="PTHR24099:SF15">
    <property type="entry name" value="E3 UBIQUITIN-PROTEIN LIGASE TRIM9"/>
    <property type="match status" value="1"/>
</dbReference>
<evidence type="ECO:0000256" key="1">
    <source>
        <dbReference type="ARBA" id="ARBA00004245"/>
    </source>
</evidence>
<keyword evidence="2" id="KW-0963">Cytoplasm</keyword>
<dbReference type="SMART" id="SM00184">
    <property type="entry name" value="RING"/>
    <property type="match status" value="2"/>
</dbReference>
<dbReference type="OMA" id="DTSWERK"/>
<evidence type="ECO:0000259" key="15">
    <source>
        <dbReference type="PROSITE" id="PS50853"/>
    </source>
</evidence>
<dbReference type="InterPro" id="IPR003649">
    <property type="entry name" value="Bbox_C"/>
</dbReference>
<evidence type="ECO:0000256" key="7">
    <source>
        <dbReference type="ARBA" id="ARBA00022833"/>
    </source>
</evidence>
<dbReference type="GO" id="GO:0005856">
    <property type="term" value="C:cytoskeleton"/>
    <property type="evidence" value="ECO:0007669"/>
    <property type="project" value="UniProtKB-SubCell"/>
</dbReference>
<dbReference type="Gene3D" id="1.20.5.170">
    <property type="match status" value="1"/>
</dbReference>
<dbReference type="Pfam" id="PF13445">
    <property type="entry name" value="zf-RING_UBOX"/>
    <property type="match status" value="1"/>
</dbReference>
<dbReference type="AlphaFoldDB" id="A0A913X7H7"/>
<dbReference type="SUPFAM" id="SSF57850">
    <property type="entry name" value="RING/U-box"/>
    <property type="match status" value="1"/>
</dbReference>
<dbReference type="InterPro" id="IPR003961">
    <property type="entry name" value="FN3_dom"/>
</dbReference>
<sequence>MEGELTCPICLELFKRPIVLPCSHNLCTNCARRLLEPRGSSKAWVDWAVKNREKNYKSHLEPDVKCPSCRQKIPVDPRGVDALPRNLILENVIERFKEERQPVAASQNTEPILCQFCEDYAAQTATCMCKECTFTYCGTCFDTYHPMKGPLSHHTIGPPEKKPQKSKDKNATCNEHDKEIMTLYCHKCSKAVCYMCKEFGEHKQHRVELLDAVFRKTKDDLTRTLGHLMKNNNSGHKLIESFETMCAVAKKSGNDVEAHVKKECDALLVIIEKKKAELLDNINSAYNDKLSELHDTIRHCDKTLQQSLGLVEFSQEALKEENPVTFLQTSSALKTRMSLMLDAVKALPPVSTIIPTFDHMAVDTSWERKMLKKLTWLQEPGSPSFIQAQCKVKNRSIFLVWCQPHSAVDAYHLEAEVINPPLYPGGEEFIDDIQVNTGTNTRYVVECSRYNAKVVARVKASNRAGDGPFGQEITLVASKGVHFKLDPSSSPHRELAFSRDFTMAKLTGRVSSTVLGDVTLRNGRHYWKVRVDQFSGSNNGGYIAVGVADRAEQGRILGDFDESFALQIYENTTMWCENNNQRLQIKQKTKEFKGCNIAILLDLDESTMCIYLNGKLQTDQSRPKGPSFTGVKGDFRPALCLFGSSVQTSILSGLEVPTKPPGIAVINLEDCSVDNTKISLAWTPPENCNVDCYILEADVLNREGDIHQERNFTKVYQGPRCKYTIRGLEYNVTVLARVIAVNTAGQGEPSEEVSLSTQRGAIFKLDPETIHETLSLTRGGKTVQQNVATHANIFGDALFIDGCHYWRVELQSFSSENGFIAIGVARKPSQGIILGNDKNSFALQVFAGTSVRTEHSKNKIQIKRKAAEINGSSFGVLLDLNKEILNVYLNGELQVRSTSSKGPSFKGLSGMFCAGLCLYGSNVKMSLVTGIETPPPPDPPTFNKAVCKVDNTTVHVAWHAPKTKCSIDYFILEVDVVKAAEFTSRKKKDRKFKRVYEGPLREHTMYSVSYDMKIIARLCGVNMAGEGNVSDEMVLSTPKGLYFQLDPSTANHDLEITNNNLTVSLKSPMYTFILGNVKLTTGCHYWRVHVDVFNSPNQLSIIGVGIARGIIDDPILGEDSHSYAVQLNEHQTTTCINTKNRVQVKKTSKEMTNSNVGVLLNLDERLLNIYFNGKLLTDNSRPSGPTFAGISGDFYPALSLYGTNVKLTIHTGESFEAQS</sequence>
<dbReference type="InterPro" id="IPR013783">
    <property type="entry name" value="Ig-like_fold"/>
</dbReference>
<keyword evidence="7" id="KW-0862">Zinc</keyword>
<evidence type="ECO:0000259" key="14">
    <source>
        <dbReference type="PROSITE" id="PS50188"/>
    </source>
</evidence>
<dbReference type="InterPro" id="IPR013320">
    <property type="entry name" value="ConA-like_dom_sf"/>
</dbReference>
<dbReference type="CDD" id="cd00063">
    <property type="entry name" value="FN3"/>
    <property type="match status" value="2"/>
</dbReference>
<keyword evidence="6" id="KW-0833">Ubl conjugation pathway</keyword>
<dbReference type="SMART" id="SM00060">
    <property type="entry name" value="FN3"/>
    <property type="match status" value="3"/>
</dbReference>
<dbReference type="InterPro" id="IPR017907">
    <property type="entry name" value="Znf_RING_CS"/>
</dbReference>
<dbReference type="Gene3D" id="2.60.120.920">
    <property type="match status" value="3"/>
</dbReference>
<dbReference type="Gene3D" id="3.30.160.60">
    <property type="entry name" value="Classic Zinc Finger"/>
    <property type="match status" value="1"/>
</dbReference>
<dbReference type="InterPro" id="IPR000315">
    <property type="entry name" value="Znf_B-box"/>
</dbReference>
<organism evidence="17 18">
    <name type="scientific">Exaiptasia diaphana</name>
    <name type="common">Tropical sea anemone</name>
    <name type="synonym">Aiptasia pulchella</name>
    <dbReference type="NCBI Taxonomy" id="2652724"/>
    <lineage>
        <taxon>Eukaryota</taxon>
        <taxon>Metazoa</taxon>
        <taxon>Cnidaria</taxon>
        <taxon>Anthozoa</taxon>
        <taxon>Hexacorallia</taxon>
        <taxon>Actiniaria</taxon>
        <taxon>Aiptasiidae</taxon>
        <taxon>Exaiptasia</taxon>
    </lineage>
</organism>
<evidence type="ECO:0000259" key="16">
    <source>
        <dbReference type="PROSITE" id="PS51262"/>
    </source>
</evidence>
<comment type="subcellular location">
    <subcellularLocation>
        <location evidence="1">Cytoplasm</location>
        <location evidence="1">Cytoskeleton</location>
    </subcellularLocation>
</comment>
<dbReference type="SUPFAM" id="SSF49265">
    <property type="entry name" value="Fibronectin type III"/>
    <property type="match status" value="2"/>
</dbReference>
<dbReference type="Gene3D" id="2.60.40.10">
    <property type="entry name" value="Immunoglobulins"/>
    <property type="match status" value="3"/>
</dbReference>
<dbReference type="Gene3D" id="4.10.830.40">
    <property type="match status" value="1"/>
</dbReference>
<evidence type="ECO:0000256" key="2">
    <source>
        <dbReference type="ARBA" id="ARBA00022490"/>
    </source>
</evidence>
<dbReference type="InterPro" id="IPR027370">
    <property type="entry name" value="Znf-RING_euk"/>
</dbReference>